<sequence>MPSMERVTRWTLDAVFDRHYPVEQRIYVRMYADGTIAGVVEVDPATEHLDPVVYGGPAGFQYYLYDGTFQWDKKDPTRCELSFMLLRHATRLRIGQPMFCTAYVSTAPPAETETRDRFFNSLRLSTSFDHMPMLHDLDVPRRVRFKAVQHEQIEIPPLVACILPGRYDLHGFSVSADGLLYRCAMVLMINADGTATGESNERIHDDRRHSLVVGTWTESVVRYHLVNPETNKQHSYTYVVRPFIWGFRGSWFLESDLERRQKSQHGQVELTAMRSIRVWSPEANRVYPRVFRDVVRLCVHGTIQTKSEIRFVLPSGVWINVFTFCRFDDVFEDPTS</sequence>
<protein>
    <submittedName>
        <fullName evidence="1">Uncharacterized protein</fullName>
    </submittedName>
</protein>
<name>A0A8K1CTM5_PYTOL</name>
<accession>A0A8K1CTM5</accession>
<comment type="caution">
    <text evidence="1">The sequence shown here is derived from an EMBL/GenBank/DDBJ whole genome shotgun (WGS) entry which is preliminary data.</text>
</comment>
<proteinExistence type="predicted"/>
<dbReference type="AlphaFoldDB" id="A0A8K1CTM5"/>
<evidence type="ECO:0000313" key="1">
    <source>
        <dbReference type="EMBL" id="TMW69034.1"/>
    </source>
</evidence>
<gene>
    <name evidence="1" type="ORF">Poli38472_001190</name>
</gene>
<evidence type="ECO:0000313" key="2">
    <source>
        <dbReference type="Proteomes" id="UP000794436"/>
    </source>
</evidence>
<dbReference type="EMBL" id="SPLM01000001">
    <property type="protein sequence ID" value="TMW69034.1"/>
    <property type="molecule type" value="Genomic_DNA"/>
</dbReference>
<dbReference type="Proteomes" id="UP000794436">
    <property type="component" value="Unassembled WGS sequence"/>
</dbReference>
<keyword evidence="2" id="KW-1185">Reference proteome</keyword>
<organism evidence="1 2">
    <name type="scientific">Pythium oligandrum</name>
    <name type="common">Mycoparasitic fungus</name>
    <dbReference type="NCBI Taxonomy" id="41045"/>
    <lineage>
        <taxon>Eukaryota</taxon>
        <taxon>Sar</taxon>
        <taxon>Stramenopiles</taxon>
        <taxon>Oomycota</taxon>
        <taxon>Peronosporomycetes</taxon>
        <taxon>Pythiales</taxon>
        <taxon>Pythiaceae</taxon>
        <taxon>Pythium</taxon>
    </lineage>
</organism>
<reference evidence="1" key="1">
    <citation type="submission" date="2019-03" db="EMBL/GenBank/DDBJ databases">
        <title>Long read genome sequence of the mycoparasitic Pythium oligandrum ATCC 38472 isolated from sugarbeet rhizosphere.</title>
        <authorList>
            <person name="Gaulin E."/>
        </authorList>
    </citation>
    <scope>NUCLEOTIDE SEQUENCE</scope>
    <source>
        <strain evidence="1">ATCC 38472_TT</strain>
    </source>
</reference>